<dbReference type="Gene3D" id="3.30.450.40">
    <property type="match status" value="1"/>
</dbReference>
<dbReference type="SMART" id="SM00331">
    <property type="entry name" value="PP2C_SIG"/>
    <property type="match status" value="1"/>
</dbReference>
<dbReference type="Pfam" id="PF07228">
    <property type="entry name" value="SpoIIE"/>
    <property type="match status" value="1"/>
</dbReference>
<dbReference type="GO" id="GO:0016791">
    <property type="term" value="F:phosphatase activity"/>
    <property type="evidence" value="ECO:0007669"/>
    <property type="project" value="TreeGrafter"/>
</dbReference>
<dbReference type="RefSeq" id="WP_138047350.1">
    <property type="nucleotide sequence ID" value="NZ_VBZC01000028.1"/>
</dbReference>
<dbReference type="FunFam" id="3.30.565.10:FF:000028">
    <property type="entry name" value="PAS sensor protein"/>
    <property type="match status" value="1"/>
</dbReference>
<dbReference type="SUPFAM" id="SSF55781">
    <property type="entry name" value="GAF domain-like"/>
    <property type="match status" value="1"/>
</dbReference>
<dbReference type="FunFam" id="3.30.450.40:FF:000035">
    <property type="entry name" value="PAS sensor protein"/>
    <property type="match status" value="1"/>
</dbReference>
<accession>A0A5R9FI96</accession>
<dbReference type="InterPro" id="IPR000014">
    <property type="entry name" value="PAS"/>
</dbReference>
<gene>
    <name evidence="5" type="ORF">FE633_24515</name>
</gene>
<dbReference type="PANTHER" id="PTHR43156">
    <property type="entry name" value="STAGE II SPORULATION PROTEIN E-RELATED"/>
    <property type="match status" value="1"/>
</dbReference>
<name>A0A5R9FI96_9ACTN</name>
<organism evidence="5 6">
    <name type="scientific">Streptomyces montanus</name>
    <dbReference type="NCBI Taxonomy" id="2580423"/>
    <lineage>
        <taxon>Bacteria</taxon>
        <taxon>Bacillati</taxon>
        <taxon>Actinomycetota</taxon>
        <taxon>Actinomycetes</taxon>
        <taxon>Kitasatosporales</taxon>
        <taxon>Streptomycetaceae</taxon>
        <taxon>Streptomyces</taxon>
    </lineage>
</organism>
<dbReference type="GO" id="GO:0006355">
    <property type="term" value="P:regulation of DNA-templated transcription"/>
    <property type="evidence" value="ECO:0007669"/>
    <property type="project" value="InterPro"/>
</dbReference>
<keyword evidence="6" id="KW-1185">Reference proteome</keyword>
<dbReference type="PROSITE" id="PS50113">
    <property type="entry name" value="PAC"/>
    <property type="match status" value="1"/>
</dbReference>
<dbReference type="InterPro" id="IPR000700">
    <property type="entry name" value="PAS-assoc_C"/>
</dbReference>
<evidence type="ECO:0000313" key="6">
    <source>
        <dbReference type="Proteomes" id="UP000305906"/>
    </source>
</evidence>
<dbReference type="InterPro" id="IPR029016">
    <property type="entry name" value="GAF-like_dom_sf"/>
</dbReference>
<dbReference type="CDD" id="cd00130">
    <property type="entry name" value="PAS"/>
    <property type="match status" value="2"/>
</dbReference>
<dbReference type="Pfam" id="PF13581">
    <property type="entry name" value="HATPase_c_2"/>
    <property type="match status" value="1"/>
</dbReference>
<dbReference type="EMBL" id="VBZC01000028">
    <property type="protein sequence ID" value="TLS43542.1"/>
    <property type="molecule type" value="Genomic_DNA"/>
</dbReference>
<dbReference type="InterPro" id="IPR003018">
    <property type="entry name" value="GAF"/>
</dbReference>
<dbReference type="Pfam" id="PF01590">
    <property type="entry name" value="GAF"/>
    <property type="match status" value="1"/>
</dbReference>
<keyword evidence="1" id="KW-0378">Hydrolase</keyword>
<dbReference type="InterPro" id="IPR013656">
    <property type="entry name" value="PAS_4"/>
</dbReference>
<dbReference type="InterPro" id="IPR003594">
    <property type="entry name" value="HATPase_dom"/>
</dbReference>
<dbReference type="Gene3D" id="3.30.565.10">
    <property type="entry name" value="Histidine kinase-like ATPase, C-terminal domain"/>
    <property type="match status" value="1"/>
</dbReference>
<comment type="caution">
    <text evidence="5">The sequence shown here is derived from an EMBL/GenBank/DDBJ whole genome shotgun (WGS) entry which is preliminary data.</text>
</comment>
<dbReference type="Pfam" id="PF08448">
    <property type="entry name" value="PAS_4"/>
    <property type="match status" value="1"/>
</dbReference>
<dbReference type="InterPro" id="IPR036457">
    <property type="entry name" value="PPM-type-like_dom_sf"/>
</dbReference>
<dbReference type="InterPro" id="IPR036890">
    <property type="entry name" value="HATPase_C_sf"/>
</dbReference>
<proteinExistence type="predicted"/>
<evidence type="ECO:0000259" key="3">
    <source>
        <dbReference type="PROSITE" id="PS50112"/>
    </source>
</evidence>
<dbReference type="SUPFAM" id="SSF81606">
    <property type="entry name" value="PP2C-like"/>
    <property type="match status" value="1"/>
</dbReference>
<dbReference type="SUPFAM" id="SSF55874">
    <property type="entry name" value="ATPase domain of HSP90 chaperone/DNA topoisomerase II/histidine kinase"/>
    <property type="match status" value="1"/>
</dbReference>
<dbReference type="Gene3D" id="3.60.40.10">
    <property type="entry name" value="PPM-type phosphatase domain"/>
    <property type="match status" value="1"/>
</dbReference>
<evidence type="ECO:0000256" key="1">
    <source>
        <dbReference type="ARBA" id="ARBA00022801"/>
    </source>
</evidence>
<dbReference type="InterPro" id="IPR013767">
    <property type="entry name" value="PAS_fold"/>
</dbReference>
<protein>
    <submittedName>
        <fullName evidence="5">PAS domain-containing protein</fullName>
    </submittedName>
</protein>
<dbReference type="SMART" id="SM00065">
    <property type="entry name" value="GAF"/>
    <property type="match status" value="1"/>
</dbReference>
<feature type="domain" description="PAC" evidence="4">
    <location>
        <begin position="198"/>
        <end position="253"/>
    </location>
</feature>
<dbReference type="InterPro" id="IPR001932">
    <property type="entry name" value="PPM-type_phosphatase-like_dom"/>
</dbReference>
<dbReference type="CDD" id="cd16936">
    <property type="entry name" value="HATPase_RsbW-like"/>
    <property type="match status" value="1"/>
</dbReference>
<dbReference type="PROSITE" id="PS50112">
    <property type="entry name" value="PAS"/>
    <property type="match status" value="1"/>
</dbReference>
<dbReference type="AlphaFoldDB" id="A0A5R9FI96"/>
<sequence length="824" mass="88049">MDPFDETPRGGGEGLVETTEAVAAVDARGLVTAWSPGAWRLLGYGPSDVIGHPASLLLADDPPAADLRHAAASQSWSGRIALRHQDGRRLDADLRAWSTLDADGQPQWFLMHSPDEAQLMKWAFELSPLTLAIYDADGRTVRINAANRRLLGLEADDQALGRVVEDLYGDAREQGVPSAPAFSEHVTETMRRVAATGQGIRYEVSAPMAPGARELTWAVNMSPVADPSGRVYGVFTAGCDITEQFEARQRLALLNEAGARIGTTLDVRRTADELAGMAVPRFADFVSVDLLDSVLHGGEPLSGPVDGTIALRRVAHQSVLEGVPEAVVALGAVDTYPDYSPPARALASGRPVVSALGDSDFDRWALSDPARAARVRDYGFHSVMSIPVRARGTTLGVAVFVRRRPAPFAADDLALAGEMVARAAVCVDNARRYTRERHSVLTLQRSLLPRQLPQQHAVEVATRYLPGSSQVGLGGDWFDVIPLSGARVALVVGDVIGHGIHASAAMGRLRIAVRTLADVDLAPDELLTQLDDLVIRLAADGSRADGTGRYGGSTDGAGTDEGAERTETADDMGATCLYAVYDPISRQCTIARAGGPEPALVRSDGTVELLNIPAGPRLGVGGLPFEATELELPEGSLLALYTDGLIDARPGNLDELCRVLARRSGHSLDSTCGTVLERLLPTVPTDDVALLIARTRSLGPGQVSSWDLAADPSVVAEARKVASDQLMHWGLEDLTFTTELVVSELVTNAIRHAEAPIRLRLIQDQSLICEVADGSSATPHLRRARTYDESGRGLLLVAQLTDRWGTRQTPTGKIIWAEQSLREA</sequence>
<evidence type="ECO:0000256" key="2">
    <source>
        <dbReference type="SAM" id="MobiDB-lite"/>
    </source>
</evidence>
<evidence type="ECO:0000259" key="4">
    <source>
        <dbReference type="PROSITE" id="PS50113"/>
    </source>
</evidence>
<dbReference type="SUPFAM" id="SSF55785">
    <property type="entry name" value="PYP-like sensor domain (PAS domain)"/>
    <property type="match status" value="2"/>
</dbReference>
<dbReference type="InterPro" id="IPR052016">
    <property type="entry name" value="Bact_Sigma-Reg"/>
</dbReference>
<feature type="region of interest" description="Disordered" evidence="2">
    <location>
        <begin position="545"/>
        <end position="566"/>
    </location>
</feature>
<dbReference type="PANTHER" id="PTHR43156:SF2">
    <property type="entry name" value="STAGE II SPORULATION PROTEIN E"/>
    <property type="match status" value="1"/>
</dbReference>
<dbReference type="InterPro" id="IPR035965">
    <property type="entry name" value="PAS-like_dom_sf"/>
</dbReference>
<evidence type="ECO:0000313" key="5">
    <source>
        <dbReference type="EMBL" id="TLS43542.1"/>
    </source>
</evidence>
<dbReference type="Gene3D" id="3.30.450.20">
    <property type="entry name" value="PAS domain"/>
    <property type="match status" value="2"/>
</dbReference>
<dbReference type="Proteomes" id="UP000305906">
    <property type="component" value="Unassembled WGS sequence"/>
</dbReference>
<dbReference type="Pfam" id="PF00989">
    <property type="entry name" value="PAS"/>
    <property type="match status" value="1"/>
</dbReference>
<reference evidence="5 6" key="1">
    <citation type="submission" date="2019-05" db="EMBL/GenBank/DDBJ databases">
        <title>Streptomyces sp. NEAU-C151, a novel actinomycete isolated from soil.</title>
        <authorList>
            <person name="Han L."/>
            <person name="Jiang H."/>
        </authorList>
    </citation>
    <scope>NUCLEOTIDE SEQUENCE [LARGE SCALE GENOMIC DNA]</scope>
    <source>
        <strain evidence="5 6">NEAU-C151</strain>
    </source>
</reference>
<feature type="domain" description="PAS" evidence="3">
    <location>
        <begin position="15"/>
        <end position="51"/>
    </location>
</feature>